<feature type="binding site" evidence="6">
    <location>
        <begin position="254"/>
        <end position="260"/>
    </location>
    <ligand>
        <name>GTP</name>
        <dbReference type="ChEBI" id="CHEBI:37565"/>
    </ligand>
</feature>
<dbReference type="HAMAP" id="MF_00379">
    <property type="entry name" value="GTPase_MnmE"/>
    <property type="match status" value="1"/>
</dbReference>
<keyword evidence="6" id="KW-0479">Metal-binding</keyword>
<keyword evidence="3 6" id="KW-0547">Nucleotide-binding</keyword>
<keyword evidence="6" id="KW-0460">Magnesium</keyword>
<dbReference type="EC" id="3.6.-.-" evidence="6"/>
<evidence type="ECO:0000313" key="10">
    <source>
        <dbReference type="Proteomes" id="UP000005089"/>
    </source>
</evidence>
<proteinExistence type="inferred from homology"/>
<dbReference type="GO" id="GO:0005525">
    <property type="term" value="F:GTP binding"/>
    <property type="evidence" value="ECO:0007669"/>
    <property type="project" value="UniProtKB-UniRule"/>
</dbReference>
<feature type="binding site" evidence="6">
    <location>
        <position position="256"/>
    </location>
    <ligand>
        <name>K(+)</name>
        <dbReference type="ChEBI" id="CHEBI:29103"/>
    </ligand>
</feature>
<dbReference type="InterPro" id="IPR031168">
    <property type="entry name" value="G_TrmE"/>
</dbReference>
<dbReference type="Gene3D" id="3.30.1360.120">
    <property type="entry name" value="Probable tRNA modification gtpase trme, domain 1"/>
    <property type="match status" value="1"/>
</dbReference>
<feature type="binding site" evidence="6">
    <location>
        <position position="254"/>
    </location>
    <ligand>
        <name>K(+)</name>
        <dbReference type="ChEBI" id="CHEBI:29103"/>
    </ligand>
</feature>
<evidence type="ECO:0000256" key="5">
    <source>
        <dbReference type="ARBA" id="ARBA00023134"/>
    </source>
</evidence>
<feature type="domain" description="TrmE-type G" evidence="8">
    <location>
        <begin position="225"/>
        <end position="384"/>
    </location>
</feature>
<protein>
    <recommendedName>
        <fullName evidence="6">tRNA modification GTPase MnmE</fullName>
        <ecNumber evidence="6">3.6.-.-</ecNumber>
    </recommendedName>
</protein>
<feature type="binding site" evidence="6">
    <location>
        <position position="235"/>
    </location>
    <ligand>
        <name>K(+)</name>
        <dbReference type="ChEBI" id="CHEBI:29103"/>
    </ligand>
</feature>
<dbReference type="PANTHER" id="PTHR42714:SF2">
    <property type="entry name" value="TRNA MODIFICATION GTPASE GTPBP3, MITOCHONDRIAL"/>
    <property type="match status" value="1"/>
</dbReference>
<dbReference type="GO" id="GO:0003924">
    <property type="term" value="F:GTPase activity"/>
    <property type="evidence" value="ECO:0007669"/>
    <property type="project" value="UniProtKB-UniRule"/>
</dbReference>
<dbReference type="NCBIfam" id="TIGR00231">
    <property type="entry name" value="small_GTP"/>
    <property type="match status" value="1"/>
</dbReference>
<dbReference type="SUPFAM" id="SSF52540">
    <property type="entry name" value="P-loop containing nucleoside triphosphate hydrolases"/>
    <property type="match status" value="1"/>
</dbReference>
<evidence type="ECO:0000256" key="1">
    <source>
        <dbReference type="ARBA" id="ARBA00011043"/>
    </source>
</evidence>
<evidence type="ECO:0000256" key="6">
    <source>
        <dbReference type="HAMAP-Rule" id="MF_00379"/>
    </source>
</evidence>
<dbReference type="NCBIfam" id="TIGR00450">
    <property type="entry name" value="mnmE_trmE_thdF"/>
    <property type="match status" value="1"/>
</dbReference>
<feature type="binding site" evidence="6">
    <location>
        <position position="86"/>
    </location>
    <ligand>
        <name>(6S)-5-formyl-5,6,7,8-tetrahydrofolate</name>
        <dbReference type="ChEBI" id="CHEBI:57457"/>
    </ligand>
</feature>
<reference evidence="9 10" key="1">
    <citation type="submission" date="2009-02" db="EMBL/GenBank/DDBJ databases">
        <title>The Genome Sequence of Oxalobacter formigenes OXCC13.</title>
        <authorList>
            <consortium name="The Broad Institute Genome Sequencing Platform"/>
            <person name="Ward D."/>
            <person name="Young S.K."/>
            <person name="Kodira C.D."/>
            <person name="Zeng Q."/>
            <person name="Koehrsen M."/>
            <person name="Alvarado L."/>
            <person name="Berlin A."/>
            <person name="Borenstein D."/>
            <person name="Chen Z."/>
            <person name="Engels R."/>
            <person name="Freedman E."/>
            <person name="Gellesch M."/>
            <person name="Goldberg J."/>
            <person name="Griggs A."/>
            <person name="Gujja S."/>
            <person name="Heiman D."/>
            <person name="Hepburn T."/>
            <person name="Howarth C."/>
            <person name="Jen D."/>
            <person name="Larson L."/>
            <person name="Lewis B."/>
            <person name="Mehta T."/>
            <person name="Park D."/>
            <person name="Pearson M."/>
            <person name="Roberts A."/>
            <person name="Saif S."/>
            <person name="Shea T."/>
            <person name="Shenoy N."/>
            <person name="Sisk P."/>
            <person name="Stolte C."/>
            <person name="Sykes S."/>
            <person name="Walk T."/>
            <person name="White J."/>
            <person name="Yandava C."/>
            <person name="Allison M.J."/>
            <person name="Lander E."/>
            <person name="Nusbaum C."/>
            <person name="Galagan J."/>
            <person name="Birren B."/>
        </authorList>
    </citation>
    <scope>NUCLEOTIDE SEQUENCE [LARGE SCALE GENOMIC DNA]</scope>
    <source>
        <strain evidence="9 10">OXCC13</strain>
    </source>
</reference>
<dbReference type="Pfam" id="PF12631">
    <property type="entry name" value="MnmE_helical"/>
    <property type="match status" value="1"/>
</dbReference>
<evidence type="ECO:0000313" key="9">
    <source>
        <dbReference type="EMBL" id="EEO30694.1"/>
    </source>
</evidence>
<dbReference type="InterPro" id="IPR006073">
    <property type="entry name" value="GTP-bd"/>
</dbReference>
<dbReference type="SUPFAM" id="SSF116878">
    <property type="entry name" value="TrmE connector domain"/>
    <property type="match status" value="1"/>
</dbReference>
<dbReference type="GO" id="GO:0005829">
    <property type="term" value="C:cytosol"/>
    <property type="evidence" value="ECO:0007669"/>
    <property type="project" value="TreeGrafter"/>
</dbReference>
<dbReference type="eggNOG" id="COG0486">
    <property type="taxonomic scope" value="Bacteria"/>
</dbReference>
<dbReference type="InterPro" id="IPR027266">
    <property type="entry name" value="TrmE/GcvT-like"/>
</dbReference>
<comment type="cofactor">
    <cofactor evidence="6">
        <name>K(+)</name>
        <dbReference type="ChEBI" id="CHEBI:29103"/>
    </cofactor>
    <text evidence="6">Binds 1 potassium ion per subunit.</text>
</comment>
<feature type="binding site" evidence="6">
    <location>
        <position position="462"/>
    </location>
    <ligand>
        <name>(6S)-5-formyl-5,6,7,8-tetrahydrofolate</name>
        <dbReference type="ChEBI" id="CHEBI:57457"/>
    </ligand>
</feature>
<dbReference type="Pfam" id="PF10396">
    <property type="entry name" value="TrmE_N"/>
    <property type="match status" value="1"/>
</dbReference>
<keyword evidence="6" id="KW-0963">Cytoplasm</keyword>
<dbReference type="HOGENOM" id="CLU_019624_4_1_4"/>
<feature type="binding site" evidence="6">
    <location>
        <position position="260"/>
    </location>
    <ligand>
        <name>Mg(2+)</name>
        <dbReference type="ChEBI" id="CHEBI:18420"/>
    </ligand>
</feature>
<dbReference type="EMBL" id="GG658170">
    <property type="protein sequence ID" value="EEO30694.1"/>
    <property type="molecule type" value="Genomic_DNA"/>
</dbReference>
<dbReference type="CDD" id="cd04164">
    <property type="entry name" value="trmE"/>
    <property type="match status" value="1"/>
</dbReference>
<feature type="binding site" evidence="6">
    <location>
        <position position="259"/>
    </location>
    <ligand>
        <name>K(+)</name>
        <dbReference type="ChEBI" id="CHEBI:29103"/>
    </ligand>
</feature>
<dbReference type="OrthoDB" id="9805918at2"/>
<evidence type="ECO:0000256" key="2">
    <source>
        <dbReference type="ARBA" id="ARBA00022694"/>
    </source>
</evidence>
<dbReference type="InterPro" id="IPR027368">
    <property type="entry name" value="MnmE_dom2"/>
</dbReference>
<dbReference type="Proteomes" id="UP000005089">
    <property type="component" value="Unassembled WGS sequence"/>
</dbReference>
<dbReference type="RefSeq" id="WP_005882074.1">
    <property type="nucleotide sequence ID" value="NZ_CP019430.1"/>
</dbReference>
<comment type="subunit">
    <text evidence="6">Homodimer. Heterotetramer of two MnmE and two MnmG subunits.</text>
</comment>
<dbReference type="GeneID" id="77134279"/>
<gene>
    <name evidence="6 9" type="primary">trmE</name>
    <name evidence="6" type="synonym">mnmE</name>
    <name evidence="9" type="ORF">OFBG_01722</name>
</gene>
<dbReference type="InterPro" id="IPR004520">
    <property type="entry name" value="GTPase_MnmE"/>
</dbReference>
<comment type="subcellular location">
    <subcellularLocation>
        <location evidence="6">Cytoplasm</location>
    </subcellularLocation>
</comment>
<dbReference type="InterPro" id="IPR025867">
    <property type="entry name" value="MnmE_helical"/>
</dbReference>
<accession>C3XBW8</accession>
<keyword evidence="10" id="KW-1185">Reference proteome</keyword>
<evidence type="ECO:0000256" key="7">
    <source>
        <dbReference type="RuleBase" id="RU003313"/>
    </source>
</evidence>
<dbReference type="InterPro" id="IPR018948">
    <property type="entry name" value="GTP-bd_TrmE_N"/>
</dbReference>
<keyword evidence="2 6" id="KW-0819">tRNA processing</keyword>
<keyword evidence="4 6" id="KW-0630">Potassium</keyword>
<dbReference type="Pfam" id="PF01926">
    <property type="entry name" value="MMR_HSR1"/>
    <property type="match status" value="1"/>
</dbReference>
<dbReference type="GO" id="GO:0030488">
    <property type="term" value="P:tRNA methylation"/>
    <property type="evidence" value="ECO:0007669"/>
    <property type="project" value="TreeGrafter"/>
</dbReference>
<feature type="binding site" evidence="6">
    <location>
        <begin position="235"/>
        <end position="240"/>
    </location>
    <ligand>
        <name>GTP</name>
        <dbReference type="ChEBI" id="CHEBI:37565"/>
    </ligand>
</feature>
<dbReference type="GO" id="GO:0046872">
    <property type="term" value="F:metal ion binding"/>
    <property type="evidence" value="ECO:0007669"/>
    <property type="project" value="UniProtKB-KW"/>
</dbReference>
<dbReference type="Gene3D" id="3.40.50.300">
    <property type="entry name" value="P-loop containing nucleotide triphosphate hydrolases"/>
    <property type="match status" value="1"/>
</dbReference>
<keyword evidence="5 6" id="KW-0342">GTP-binding</keyword>
<dbReference type="InterPro" id="IPR005225">
    <property type="entry name" value="Small_GTP-bd"/>
</dbReference>
<comment type="function">
    <text evidence="6">Exhibits a very high intrinsic GTPase hydrolysis rate. Involved in the addition of a carboxymethylaminomethyl (cmnm) group at the wobble position (U34) of certain tRNAs, forming tRNA-cmnm(5)s(2)U34.</text>
</comment>
<feature type="binding site" evidence="6">
    <location>
        <position position="239"/>
    </location>
    <ligand>
        <name>Mg(2+)</name>
        <dbReference type="ChEBI" id="CHEBI:18420"/>
    </ligand>
</feature>
<dbReference type="InterPro" id="IPR027417">
    <property type="entry name" value="P-loop_NTPase"/>
</dbReference>
<comment type="caution">
    <text evidence="6">Lacks conserved residue(s) required for the propagation of feature annotation.</text>
</comment>
<organism evidence="9 10">
    <name type="scientific">Oxalobacter formigenes OXCC13</name>
    <dbReference type="NCBI Taxonomy" id="556269"/>
    <lineage>
        <taxon>Bacteria</taxon>
        <taxon>Pseudomonadati</taxon>
        <taxon>Pseudomonadota</taxon>
        <taxon>Betaproteobacteria</taxon>
        <taxon>Burkholderiales</taxon>
        <taxon>Oxalobacteraceae</taxon>
        <taxon>Oxalobacter</taxon>
    </lineage>
</organism>
<dbReference type="PROSITE" id="PS51709">
    <property type="entry name" value="G_TRME"/>
    <property type="match status" value="1"/>
</dbReference>
<keyword evidence="6" id="KW-0378">Hydrolase</keyword>
<feature type="binding site" evidence="6">
    <location>
        <begin position="279"/>
        <end position="282"/>
    </location>
    <ligand>
        <name>GTP</name>
        <dbReference type="ChEBI" id="CHEBI:37565"/>
    </ligand>
</feature>
<dbReference type="GO" id="GO:0002098">
    <property type="term" value="P:tRNA wobble uridine modification"/>
    <property type="evidence" value="ECO:0007669"/>
    <property type="project" value="TreeGrafter"/>
</dbReference>
<dbReference type="AlphaFoldDB" id="C3XBW8"/>
<dbReference type="NCBIfam" id="NF003661">
    <property type="entry name" value="PRK05291.1-3"/>
    <property type="match status" value="1"/>
</dbReference>
<evidence type="ECO:0000259" key="8">
    <source>
        <dbReference type="PROSITE" id="PS51709"/>
    </source>
</evidence>
<comment type="similarity">
    <text evidence="1 6 7">Belongs to the TRAFAC class TrmE-Era-EngA-EngB-Septin-like GTPase superfamily. TrmE GTPase family.</text>
</comment>
<evidence type="ECO:0000256" key="3">
    <source>
        <dbReference type="ARBA" id="ARBA00022741"/>
    </source>
</evidence>
<dbReference type="PANTHER" id="PTHR42714">
    <property type="entry name" value="TRNA MODIFICATION GTPASE GTPBP3"/>
    <property type="match status" value="1"/>
</dbReference>
<dbReference type="CDD" id="cd14858">
    <property type="entry name" value="TrmE_N"/>
    <property type="match status" value="1"/>
</dbReference>
<name>C3XBW8_OXAFO</name>
<dbReference type="Gene3D" id="1.20.120.430">
    <property type="entry name" value="tRNA modification GTPase MnmE domain 2"/>
    <property type="match status" value="1"/>
</dbReference>
<sequence length="462" mass="50109">MKTDSSPIVAIATPPGRGGVGIVRVSGKNLDPLINELFKDTMADLPLTPRYAHFLPFLDADKSIIDEGLAIYFKAPNSFTGEDVLELQGHGGTTVLQMVLKRCLLAGEKIDLRMAEPGEFTRRAFLNDRIDLAQAEAIADLIDATTEEAVRSASRSLSGVFSKEIHELVANIIQLRMMVESSLDFPEEDIDFLKKENVEGQIANIQEALSAIIAQSAQGALLREGIHVVLAGQTNVGKSSLLNTLAGSNVAIVTPIAGTTRDKITETIQIEGVPVTLIDTAGIRANSAEDEVERIGIERTWTEIGKADVILHLLDASLGPTRADEKIAADFPENIPVIQIWNKIDISGHRPSVDSMFGITQVYLSTQTEQGIDLLRDELLKIAGWTQTGESTYLARERHLTAMKVAEQHLAIASEHATAANPSIDLLAEELRLAQDALNSITGEFTSDDLLGLIFSRFCIGK</sequence>
<feature type="binding site" evidence="6">
    <location>
        <position position="129"/>
    </location>
    <ligand>
        <name>(6S)-5-formyl-5,6,7,8-tetrahydrofolate</name>
        <dbReference type="ChEBI" id="CHEBI:57457"/>
    </ligand>
</feature>
<feature type="binding site" evidence="6">
    <location>
        <position position="24"/>
    </location>
    <ligand>
        <name>(6S)-5-formyl-5,6,7,8-tetrahydrofolate</name>
        <dbReference type="ChEBI" id="CHEBI:57457"/>
    </ligand>
</feature>
<evidence type="ECO:0000256" key="4">
    <source>
        <dbReference type="ARBA" id="ARBA00022958"/>
    </source>
</evidence>
<dbReference type="STRING" id="847.BRW83_0371"/>